<organism evidence="1 2">
    <name type="scientific">Streptomyces boncukensis</name>
    <dbReference type="NCBI Taxonomy" id="2711219"/>
    <lineage>
        <taxon>Bacteria</taxon>
        <taxon>Bacillati</taxon>
        <taxon>Actinomycetota</taxon>
        <taxon>Actinomycetes</taxon>
        <taxon>Kitasatosporales</taxon>
        <taxon>Streptomycetaceae</taxon>
        <taxon>Streptomyces</taxon>
    </lineage>
</organism>
<proteinExistence type="predicted"/>
<gene>
    <name evidence="1" type="ORF">G5C65_23155</name>
</gene>
<protein>
    <submittedName>
        <fullName evidence="1">Uncharacterized protein</fullName>
    </submittedName>
</protein>
<dbReference type="AlphaFoldDB" id="A0A6G4X134"/>
<name>A0A6G4X134_9ACTN</name>
<reference evidence="1 2" key="1">
    <citation type="submission" date="2020-02" db="EMBL/GenBank/DDBJ databases">
        <title>Whole-genome analyses of novel actinobacteria.</title>
        <authorList>
            <person name="Sahin N."/>
            <person name="Tatar D."/>
        </authorList>
    </citation>
    <scope>NUCLEOTIDE SEQUENCE [LARGE SCALE GENOMIC DNA]</scope>
    <source>
        <strain evidence="1 2">SB3404</strain>
    </source>
</reference>
<feature type="non-terminal residue" evidence="1">
    <location>
        <position position="116"/>
    </location>
</feature>
<dbReference type="RefSeq" id="WP_165300847.1">
    <property type="nucleotide sequence ID" value="NZ_JAAKZZ010000274.1"/>
</dbReference>
<evidence type="ECO:0000313" key="2">
    <source>
        <dbReference type="Proteomes" id="UP000477722"/>
    </source>
</evidence>
<accession>A0A6G4X134</accession>
<comment type="caution">
    <text evidence="1">The sequence shown here is derived from an EMBL/GenBank/DDBJ whole genome shotgun (WGS) entry which is preliminary data.</text>
</comment>
<dbReference type="EMBL" id="JAAKZZ010000274">
    <property type="protein sequence ID" value="NGO71205.1"/>
    <property type="molecule type" value="Genomic_DNA"/>
</dbReference>
<evidence type="ECO:0000313" key="1">
    <source>
        <dbReference type="EMBL" id="NGO71205.1"/>
    </source>
</evidence>
<sequence length="116" mass="12027">MRAAHRTRADRGAAGSRRQLIRLRAPAAGIVSTLTLVSCTASGSTGSTPAEELCHGSLSSPAVRAARVLGQEQEFHEKENVPFDKAARTLRANSYISTSRTVVCRVHAAVGGGGGG</sequence>
<dbReference type="Proteomes" id="UP000477722">
    <property type="component" value="Unassembled WGS sequence"/>
</dbReference>
<keyword evidence="2" id="KW-1185">Reference proteome</keyword>